<dbReference type="InterPro" id="IPR020846">
    <property type="entry name" value="MFS_dom"/>
</dbReference>
<dbReference type="InterPro" id="IPR044772">
    <property type="entry name" value="NO3_transporter"/>
</dbReference>
<feature type="transmembrane region" description="Helical" evidence="7">
    <location>
        <begin position="73"/>
        <end position="91"/>
    </location>
</feature>
<dbReference type="PANTHER" id="PTHR23515">
    <property type="entry name" value="HIGH-AFFINITY NITRATE TRANSPORTER 2.3"/>
    <property type="match status" value="1"/>
</dbReference>
<dbReference type="InterPro" id="IPR011701">
    <property type="entry name" value="MFS"/>
</dbReference>
<dbReference type="AlphaFoldDB" id="A0ABD5MPQ4"/>
<keyword evidence="5" id="KW-0534">Nitrate assimilation</keyword>
<feature type="transmembrane region" description="Helical" evidence="7">
    <location>
        <begin position="166"/>
        <end position="183"/>
    </location>
</feature>
<dbReference type="Gene3D" id="1.20.1250.20">
    <property type="entry name" value="MFS general substrate transporter like domains"/>
    <property type="match status" value="2"/>
</dbReference>
<reference evidence="9" key="1">
    <citation type="submission" date="2024-09" db="EMBL/GenBank/DDBJ databases">
        <authorList>
            <person name="Sun Q."/>
        </authorList>
    </citation>
    <scope>NUCLEOTIDE SEQUENCE [LARGE SCALE GENOMIC DNA]</scope>
    <source>
        <strain evidence="9">JCM 31273</strain>
    </source>
</reference>
<feature type="transmembrane region" description="Helical" evidence="7">
    <location>
        <begin position="340"/>
        <end position="364"/>
    </location>
</feature>
<evidence type="ECO:0000256" key="5">
    <source>
        <dbReference type="ARBA" id="ARBA00023063"/>
    </source>
</evidence>
<name>A0ABD5MPQ4_9EURY</name>
<dbReference type="PROSITE" id="PS50850">
    <property type="entry name" value="MFS"/>
    <property type="match status" value="1"/>
</dbReference>
<evidence type="ECO:0000313" key="9">
    <source>
        <dbReference type="EMBL" id="MFB9825808.1"/>
    </source>
</evidence>
<comment type="similarity">
    <text evidence="2">Belongs to the major facilitator superfamily. Nitrate/nitrite porter (TC 2.A.1.8) family.</text>
</comment>
<comment type="subcellular location">
    <subcellularLocation>
        <location evidence="1">Membrane</location>
        <topology evidence="1">Multi-pass membrane protein</topology>
    </subcellularLocation>
</comment>
<evidence type="ECO:0000313" key="10">
    <source>
        <dbReference type="Proteomes" id="UP001589595"/>
    </source>
</evidence>
<gene>
    <name evidence="9" type="ORF">ACFFOL_16690</name>
</gene>
<dbReference type="EMBL" id="JBHMAJ010000010">
    <property type="protein sequence ID" value="MFB9825808.1"/>
    <property type="molecule type" value="Genomic_DNA"/>
</dbReference>
<dbReference type="GO" id="GO:0042128">
    <property type="term" value="P:nitrate assimilation"/>
    <property type="evidence" value="ECO:0007669"/>
    <property type="project" value="UniProtKB-KW"/>
</dbReference>
<organism evidence="9 10">
    <name type="scientific">Halobaculum roseum</name>
    <dbReference type="NCBI Taxonomy" id="2175149"/>
    <lineage>
        <taxon>Archaea</taxon>
        <taxon>Methanobacteriati</taxon>
        <taxon>Methanobacteriota</taxon>
        <taxon>Stenosarchaea group</taxon>
        <taxon>Halobacteria</taxon>
        <taxon>Halobacteriales</taxon>
        <taxon>Haloferacaceae</taxon>
        <taxon>Halobaculum</taxon>
    </lineage>
</organism>
<comment type="caution">
    <text evidence="9">The sequence shown here is derived from an EMBL/GenBank/DDBJ whole genome shotgun (WGS) entry which is preliminary data.</text>
</comment>
<evidence type="ECO:0000256" key="2">
    <source>
        <dbReference type="ARBA" id="ARBA00008432"/>
    </source>
</evidence>
<feature type="transmembrane region" description="Helical" evidence="7">
    <location>
        <begin position="311"/>
        <end position="334"/>
    </location>
</feature>
<evidence type="ECO:0000256" key="3">
    <source>
        <dbReference type="ARBA" id="ARBA00022692"/>
    </source>
</evidence>
<keyword evidence="3 7" id="KW-0812">Transmembrane</keyword>
<feature type="transmembrane region" description="Helical" evidence="7">
    <location>
        <begin position="35"/>
        <end position="53"/>
    </location>
</feature>
<dbReference type="SUPFAM" id="SSF103473">
    <property type="entry name" value="MFS general substrate transporter"/>
    <property type="match status" value="1"/>
</dbReference>
<evidence type="ECO:0000259" key="8">
    <source>
        <dbReference type="PROSITE" id="PS50850"/>
    </source>
</evidence>
<dbReference type="Proteomes" id="UP001589595">
    <property type="component" value="Unassembled WGS sequence"/>
</dbReference>
<evidence type="ECO:0000256" key="1">
    <source>
        <dbReference type="ARBA" id="ARBA00004141"/>
    </source>
</evidence>
<keyword evidence="6 7" id="KW-0472">Membrane</keyword>
<feature type="transmembrane region" description="Helical" evidence="7">
    <location>
        <begin position="398"/>
        <end position="418"/>
    </location>
</feature>
<keyword evidence="4 7" id="KW-1133">Transmembrane helix</keyword>
<proteinExistence type="inferred from homology"/>
<evidence type="ECO:0000256" key="4">
    <source>
        <dbReference type="ARBA" id="ARBA00022989"/>
    </source>
</evidence>
<feature type="transmembrane region" description="Helical" evidence="7">
    <location>
        <begin position="371"/>
        <end position="392"/>
    </location>
</feature>
<protein>
    <submittedName>
        <fullName evidence="9">MFS transporter</fullName>
    </submittedName>
</protein>
<evidence type="ECO:0000256" key="7">
    <source>
        <dbReference type="SAM" id="Phobius"/>
    </source>
</evidence>
<feature type="transmembrane region" description="Helical" evidence="7">
    <location>
        <begin position="7"/>
        <end position="29"/>
    </location>
</feature>
<dbReference type="GeneID" id="67211789"/>
<keyword evidence="10" id="KW-1185">Reference proteome</keyword>
<dbReference type="InterPro" id="IPR036259">
    <property type="entry name" value="MFS_trans_sf"/>
</dbReference>
<accession>A0ABD5MPQ4</accession>
<feature type="domain" description="Major facilitator superfamily (MFS) profile" evidence="8">
    <location>
        <begin position="7"/>
        <end position="422"/>
    </location>
</feature>
<dbReference type="Pfam" id="PF07690">
    <property type="entry name" value="MFS_1"/>
    <property type="match status" value="1"/>
</dbReference>
<sequence length="452" mass="47803">MTNKIEQLILATVAFFWAFLMWFSTAAFSPSIGQFYGLTTGQLALLASSAIWLSPPGRVLAGWAADRFGAHNVFAFVLAATGGVSVLSAYASEVAFLSAFEVLFVERMVVASAGATFVVGIQHVAQWFDEHEIGTAEGLYAGTGNVGAGVGALLLPRIYGTNFSEAFLHLGLVAIGIAVVYKWRGRAARDRATAETAKANTSLGDTLYVWTRYAAVGLMLAYAMSFGLEIAMNSWLPTYYADGFAGPISDLGFEGVAAVQTAAGTFAAVQSFNASLFRPFSGYMSDLWQRKGWTPYPVLSTSQEYSPRVHWLMTALICITVAMLALTAAGLAGLLPVSVVVLAVFGVTVSFGTGGVFAIVPVLFEDRPGTASGFVGGVSTSGGIVYPLVYGYVPNIHAGYAVVAVVFFVPIMAFYLWAMRHDDDPRDHGIGSARRWLGDRGGDGVAAAGGDD</sequence>
<evidence type="ECO:0000256" key="6">
    <source>
        <dbReference type="ARBA" id="ARBA00023136"/>
    </source>
</evidence>
<dbReference type="GO" id="GO:0016020">
    <property type="term" value="C:membrane"/>
    <property type="evidence" value="ECO:0007669"/>
    <property type="project" value="UniProtKB-SubCell"/>
</dbReference>
<dbReference type="RefSeq" id="WP_222921613.1">
    <property type="nucleotide sequence ID" value="NZ_CP082286.1"/>
</dbReference>